<comment type="similarity">
    <text evidence="2 7">Belongs to the EMP24/GP25L family.</text>
</comment>
<keyword evidence="4 9" id="KW-0732">Signal</keyword>
<proteinExistence type="inferred from homology"/>
<dbReference type="GO" id="GO:0016020">
    <property type="term" value="C:membrane"/>
    <property type="evidence" value="ECO:0007669"/>
    <property type="project" value="UniProtKB-SubCell"/>
</dbReference>
<comment type="caution">
    <text evidence="11">The sequence shown here is derived from an EMBL/GenBank/DDBJ whole genome shotgun (WGS) entry which is preliminary data.</text>
</comment>
<name>A0A1R0H6U7_9FUNG</name>
<dbReference type="PROSITE" id="PS50866">
    <property type="entry name" value="GOLD"/>
    <property type="match status" value="1"/>
</dbReference>
<accession>A0A1R0H6U7</accession>
<feature type="transmembrane region" description="Helical" evidence="8">
    <location>
        <begin position="162"/>
        <end position="184"/>
    </location>
</feature>
<evidence type="ECO:0000256" key="7">
    <source>
        <dbReference type="RuleBase" id="RU003827"/>
    </source>
</evidence>
<evidence type="ECO:0000256" key="5">
    <source>
        <dbReference type="ARBA" id="ARBA00022989"/>
    </source>
</evidence>
<keyword evidence="5 8" id="KW-1133">Transmembrane helix</keyword>
<evidence type="ECO:0000256" key="4">
    <source>
        <dbReference type="ARBA" id="ARBA00022729"/>
    </source>
</evidence>
<feature type="chain" id="PRO_5012751321" evidence="9">
    <location>
        <begin position="20"/>
        <end position="194"/>
    </location>
</feature>
<protein>
    <submittedName>
        <fullName evidence="11">Endosomal protein P24B</fullName>
    </submittedName>
</protein>
<dbReference type="Pfam" id="PF01105">
    <property type="entry name" value="EMP24_GP25L"/>
    <property type="match status" value="1"/>
</dbReference>
<dbReference type="EMBL" id="LSSL01000324">
    <property type="protein sequence ID" value="OLY84867.1"/>
    <property type="molecule type" value="Genomic_DNA"/>
</dbReference>
<evidence type="ECO:0000256" key="6">
    <source>
        <dbReference type="ARBA" id="ARBA00023136"/>
    </source>
</evidence>
<dbReference type="STRING" id="133383.A0A1R0H6U7"/>
<dbReference type="Proteomes" id="UP000187455">
    <property type="component" value="Unassembled WGS sequence"/>
</dbReference>
<evidence type="ECO:0000313" key="11">
    <source>
        <dbReference type="EMBL" id="OLY84867.1"/>
    </source>
</evidence>
<evidence type="ECO:0000256" key="2">
    <source>
        <dbReference type="ARBA" id="ARBA00007104"/>
    </source>
</evidence>
<dbReference type="PANTHER" id="PTHR22811">
    <property type="entry name" value="TRANSMEMBRANE EMP24 DOMAIN-CONTAINING PROTEIN"/>
    <property type="match status" value="1"/>
</dbReference>
<comment type="subcellular location">
    <subcellularLocation>
        <location evidence="1 7">Membrane</location>
        <topology evidence="1 7">Single-pass type I membrane protein</topology>
    </subcellularLocation>
</comment>
<feature type="signal peptide" evidence="9">
    <location>
        <begin position="1"/>
        <end position="19"/>
    </location>
</feature>
<evidence type="ECO:0000256" key="3">
    <source>
        <dbReference type="ARBA" id="ARBA00022692"/>
    </source>
</evidence>
<reference evidence="11 12" key="1">
    <citation type="journal article" date="2016" name="Mol. Biol. Evol.">
        <title>Genome-Wide Survey of Gut Fungi (Harpellales) Reveals the First Horizontally Transferred Ubiquitin Gene from a Mosquito Host.</title>
        <authorList>
            <person name="Wang Y."/>
            <person name="White M.M."/>
            <person name="Kvist S."/>
            <person name="Moncalvo J.M."/>
        </authorList>
    </citation>
    <scope>NUCLEOTIDE SEQUENCE [LARGE SCALE GENOMIC DNA]</scope>
    <source>
        <strain evidence="11 12">ALG-7-W6</strain>
    </source>
</reference>
<dbReference type="InterPro" id="IPR009038">
    <property type="entry name" value="GOLD_dom"/>
</dbReference>
<keyword evidence="3 7" id="KW-0812">Transmembrane</keyword>
<feature type="domain" description="GOLD" evidence="10">
    <location>
        <begin position="29"/>
        <end position="136"/>
    </location>
</feature>
<dbReference type="SMART" id="SM01190">
    <property type="entry name" value="EMP24_GP25L"/>
    <property type="match status" value="1"/>
</dbReference>
<evidence type="ECO:0000256" key="8">
    <source>
        <dbReference type="SAM" id="Phobius"/>
    </source>
</evidence>
<dbReference type="InterPro" id="IPR015720">
    <property type="entry name" value="Emp24-like"/>
</dbReference>
<keyword evidence="12" id="KW-1185">Reference proteome</keyword>
<dbReference type="OrthoDB" id="62956at2759"/>
<evidence type="ECO:0000256" key="1">
    <source>
        <dbReference type="ARBA" id="ARBA00004479"/>
    </source>
</evidence>
<keyword evidence="6 8" id="KW-0472">Membrane</keyword>
<gene>
    <name evidence="11" type="ORF">AYI68_g961</name>
</gene>
<dbReference type="AlphaFoldDB" id="A0A1R0H6U7"/>
<evidence type="ECO:0000256" key="9">
    <source>
        <dbReference type="SAM" id="SignalP"/>
    </source>
</evidence>
<sequence length="194" mass="22092">MLPLKVLGFIFSAFGLASAFTTVINPGITECFYEILKKQDHFSISYEVVGKKNTDFIMKNNNGVVIVNRSNMPEGNFGTNAMADGKFEYCFSNKQTFGIVVNFNPHSPDEEEYLNKIDSSSEVKEQMRELSHNVEEVVDHFVFMQSRNNENEEVLLSLQGRVFWWATLQSVALISVCAWQVYYVTSIFKARGIV</sequence>
<evidence type="ECO:0000313" key="12">
    <source>
        <dbReference type="Proteomes" id="UP000187455"/>
    </source>
</evidence>
<organism evidence="11 12">
    <name type="scientific">Smittium mucronatum</name>
    <dbReference type="NCBI Taxonomy" id="133383"/>
    <lineage>
        <taxon>Eukaryota</taxon>
        <taxon>Fungi</taxon>
        <taxon>Fungi incertae sedis</taxon>
        <taxon>Zoopagomycota</taxon>
        <taxon>Kickxellomycotina</taxon>
        <taxon>Harpellomycetes</taxon>
        <taxon>Harpellales</taxon>
        <taxon>Legeriomycetaceae</taxon>
        <taxon>Smittium</taxon>
    </lineage>
</organism>
<evidence type="ECO:0000259" key="10">
    <source>
        <dbReference type="PROSITE" id="PS50866"/>
    </source>
</evidence>